<feature type="domain" description="HTH gntR-type" evidence="4">
    <location>
        <begin position="11"/>
        <end position="79"/>
    </location>
</feature>
<dbReference type="InterPro" id="IPR000524">
    <property type="entry name" value="Tscrpt_reg_HTH_GntR"/>
</dbReference>
<keyword evidence="3" id="KW-0804">Transcription</keyword>
<dbReference type="Pfam" id="PF00392">
    <property type="entry name" value="GntR"/>
    <property type="match status" value="1"/>
</dbReference>
<dbReference type="SMART" id="SM00345">
    <property type="entry name" value="HTH_GNTR"/>
    <property type="match status" value="1"/>
</dbReference>
<dbReference type="PROSITE" id="PS50949">
    <property type="entry name" value="HTH_GNTR"/>
    <property type="match status" value="1"/>
</dbReference>
<evidence type="ECO:0000256" key="1">
    <source>
        <dbReference type="ARBA" id="ARBA00023015"/>
    </source>
</evidence>
<evidence type="ECO:0000256" key="2">
    <source>
        <dbReference type="ARBA" id="ARBA00023125"/>
    </source>
</evidence>
<dbReference type="AlphaFoldDB" id="A0A017RWP2"/>
<name>A0A017RWP2_9CLOT</name>
<dbReference type="SUPFAM" id="SSF46785">
    <property type="entry name" value="Winged helix' DNA-binding domain"/>
    <property type="match status" value="1"/>
</dbReference>
<dbReference type="PANTHER" id="PTHR38445:SF9">
    <property type="entry name" value="HTH-TYPE TRANSCRIPTIONAL REPRESSOR YTRA"/>
    <property type="match status" value="1"/>
</dbReference>
<keyword evidence="2" id="KW-0238">DNA-binding</keyword>
<dbReference type="RefSeq" id="WP_035378698.1">
    <property type="nucleotide sequence ID" value="NZ_AZQP01000010.1"/>
</dbReference>
<dbReference type="GO" id="GO:0003700">
    <property type="term" value="F:DNA-binding transcription factor activity"/>
    <property type="evidence" value="ECO:0007669"/>
    <property type="project" value="InterPro"/>
</dbReference>
<keyword evidence="1" id="KW-0805">Transcription regulation</keyword>
<accession>A0A017RWP2</accession>
<evidence type="ECO:0000259" key="4">
    <source>
        <dbReference type="PROSITE" id="PS50949"/>
    </source>
</evidence>
<evidence type="ECO:0000256" key="3">
    <source>
        <dbReference type="ARBA" id="ARBA00023163"/>
    </source>
</evidence>
<dbReference type="PRINTS" id="PR00035">
    <property type="entry name" value="HTHGNTR"/>
</dbReference>
<proteinExistence type="predicted"/>
<dbReference type="Gene3D" id="1.10.10.10">
    <property type="entry name" value="Winged helix-like DNA-binding domain superfamily/Winged helix DNA-binding domain"/>
    <property type="match status" value="1"/>
</dbReference>
<dbReference type="GO" id="GO:0003677">
    <property type="term" value="F:DNA binding"/>
    <property type="evidence" value="ECO:0007669"/>
    <property type="project" value="UniProtKB-KW"/>
</dbReference>
<dbReference type="InterPro" id="IPR036388">
    <property type="entry name" value="WH-like_DNA-bd_sf"/>
</dbReference>
<dbReference type="CDD" id="cd07377">
    <property type="entry name" value="WHTH_GntR"/>
    <property type="match status" value="1"/>
</dbReference>
<gene>
    <name evidence="5" type="ORF">Q428_04965</name>
</gene>
<organism evidence="5 6">
    <name type="scientific">Fervidicella metallireducens AeB</name>
    <dbReference type="NCBI Taxonomy" id="1403537"/>
    <lineage>
        <taxon>Bacteria</taxon>
        <taxon>Bacillati</taxon>
        <taxon>Bacillota</taxon>
        <taxon>Clostridia</taxon>
        <taxon>Eubacteriales</taxon>
        <taxon>Clostridiaceae</taxon>
        <taxon>Fervidicella</taxon>
    </lineage>
</organism>
<evidence type="ECO:0000313" key="5">
    <source>
        <dbReference type="EMBL" id="EYE88996.1"/>
    </source>
</evidence>
<dbReference type="EMBL" id="AZQP01000010">
    <property type="protein sequence ID" value="EYE88996.1"/>
    <property type="molecule type" value="Genomic_DNA"/>
</dbReference>
<dbReference type="STRING" id="1403537.Q428_04965"/>
<comment type="caution">
    <text evidence="5">The sequence shown here is derived from an EMBL/GenBank/DDBJ whole genome shotgun (WGS) entry which is preliminary data.</text>
</comment>
<dbReference type="OrthoDB" id="9802328at2"/>
<dbReference type="Proteomes" id="UP000019681">
    <property type="component" value="Unassembled WGS sequence"/>
</dbReference>
<keyword evidence="6" id="KW-1185">Reference proteome</keyword>
<reference evidence="5 6" key="1">
    <citation type="journal article" date="2014" name="Genome Announc.">
        <title>Draft Genome Sequence of Fervidicella metallireducens Strain AeBT, an Iron-Reducing Thermoanaerobe from the Great Artesian Basin.</title>
        <authorList>
            <person name="Patel B.K."/>
        </authorList>
    </citation>
    <scope>NUCLEOTIDE SEQUENCE [LARGE SCALE GENOMIC DNA]</scope>
    <source>
        <strain evidence="5 6">AeB</strain>
    </source>
</reference>
<protein>
    <submittedName>
        <fullName evidence="5">Transcriptional regulator</fullName>
    </submittedName>
</protein>
<evidence type="ECO:0000313" key="6">
    <source>
        <dbReference type="Proteomes" id="UP000019681"/>
    </source>
</evidence>
<dbReference type="PANTHER" id="PTHR38445">
    <property type="entry name" value="HTH-TYPE TRANSCRIPTIONAL REPRESSOR YTRA"/>
    <property type="match status" value="1"/>
</dbReference>
<dbReference type="InterPro" id="IPR036390">
    <property type="entry name" value="WH_DNA-bd_sf"/>
</dbReference>
<sequence length="322" mass="36383">MNFTIDRKSGVPIYIQLKNKIMSEIKNGNLKIGEKMPTERELAEKLNTSRNTVSAAYNLLEQEGVLVSYQGRGTFVAEEAKSWKQHNLQDKLMKIIDLGLEEALEMGLSTKEYLALVQLRIKEKEEIIKKVNAVFVECNIEQAREFAKELNRNTNLNVIPKIISDLEENNEETQKALQQAQLIIATFNHVNEVRQLTSGSGKEVFGVAINPSLETIVKIARYSKYTKFGFVCLSKEFHFKVENALKSAGIENIHFNVTTSRNLEDVKAVVDNSDVIIVSPGRRKEVKELAAGKKEVISFDYTLDQGSVKAIISKIIEIKKHI</sequence>